<gene>
    <name evidence="2" type="ORF">IAA17_11790</name>
</gene>
<name>A0A9D2GKX5_9FIRM</name>
<accession>A0A9D2GKX5</accession>
<sequence length="273" mass="29972">MKREPFDRELEEMFKKKAEPVRMTGAEEDRMFSRILDRVGEPGQKEDSAMFRRFTGRKVFVAAAAMCLIGAFGAVAAGRIVSVTSSVRVDQPDYRTAAEVAAAADQMGFVPKAVDEFSNGYRFSNGYFVTLKGVDETQTTVTENPSVMVDYQKGNERATLTIESPMAGMGQESETELTKEYEGITLNYFQTDSLFVDVNYELTEEEKALQAAGDLNVAYGLPEGEREEVTNQFVTWSDGGGNYSLMVEDTAGLTADEMFGMAEEIIGSSAAGK</sequence>
<organism evidence="2 3">
    <name type="scientific">Candidatus Lachnoclostridium stercorigallinarum</name>
    <dbReference type="NCBI Taxonomy" id="2838634"/>
    <lineage>
        <taxon>Bacteria</taxon>
        <taxon>Bacillati</taxon>
        <taxon>Bacillota</taxon>
        <taxon>Clostridia</taxon>
        <taxon>Lachnospirales</taxon>
        <taxon>Lachnospiraceae</taxon>
    </lineage>
</organism>
<dbReference type="Proteomes" id="UP000824101">
    <property type="component" value="Unassembled WGS sequence"/>
</dbReference>
<proteinExistence type="predicted"/>
<keyword evidence="1" id="KW-0472">Membrane</keyword>
<dbReference type="EMBL" id="DXBC01000191">
    <property type="protein sequence ID" value="HIZ80456.1"/>
    <property type="molecule type" value="Genomic_DNA"/>
</dbReference>
<evidence type="ECO:0000313" key="2">
    <source>
        <dbReference type="EMBL" id="HIZ80456.1"/>
    </source>
</evidence>
<keyword evidence="1" id="KW-0812">Transmembrane</keyword>
<feature type="transmembrane region" description="Helical" evidence="1">
    <location>
        <begin position="59"/>
        <end position="81"/>
    </location>
</feature>
<comment type="caution">
    <text evidence="2">The sequence shown here is derived from an EMBL/GenBank/DDBJ whole genome shotgun (WGS) entry which is preliminary data.</text>
</comment>
<reference evidence="2" key="2">
    <citation type="submission" date="2021-04" db="EMBL/GenBank/DDBJ databases">
        <authorList>
            <person name="Gilroy R."/>
        </authorList>
    </citation>
    <scope>NUCLEOTIDE SEQUENCE</scope>
    <source>
        <strain evidence="2">ChiBcec1-1093</strain>
    </source>
</reference>
<protein>
    <recommendedName>
        <fullName evidence="4">DUF4367 domain-containing protein</fullName>
    </recommendedName>
</protein>
<keyword evidence="1" id="KW-1133">Transmembrane helix</keyword>
<reference evidence="2" key="1">
    <citation type="journal article" date="2021" name="PeerJ">
        <title>Extensive microbial diversity within the chicken gut microbiome revealed by metagenomics and culture.</title>
        <authorList>
            <person name="Gilroy R."/>
            <person name="Ravi A."/>
            <person name="Getino M."/>
            <person name="Pursley I."/>
            <person name="Horton D.L."/>
            <person name="Alikhan N.F."/>
            <person name="Baker D."/>
            <person name="Gharbi K."/>
            <person name="Hall N."/>
            <person name="Watson M."/>
            <person name="Adriaenssens E.M."/>
            <person name="Foster-Nyarko E."/>
            <person name="Jarju S."/>
            <person name="Secka A."/>
            <person name="Antonio M."/>
            <person name="Oren A."/>
            <person name="Chaudhuri R.R."/>
            <person name="La Ragione R."/>
            <person name="Hildebrand F."/>
            <person name="Pallen M.J."/>
        </authorList>
    </citation>
    <scope>NUCLEOTIDE SEQUENCE</scope>
    <source>
        <strain evidence="2">ChiBcec1-1093</strain>
    </source>
</reference>
<dbReference type="AlphaFoldDB" id="A0A9D2GKX5"/>
<evidence type="ECO:0000313" key="3">
    <source>
        <dbReference type="Proteomes" id="UP000824101"/>
    </source>
</evidence>
<evidence type="ECO:0000256" key="1">
    <source>
        <dbReference type="SAM" id="Phobius"/>
    </source>
</evidence>
<evidence type="ECO:0008006" key="4">
    <source>
        <dbReference type="Google" id="ProtNLM"/>
    </source>
</evidence>